<sequence>MGRSRKHPLYGSANGYNSSDEEFDIIVDTPKRSKRSNSRERRQEEQREQQGYQQQESQNLDLDNTNSQWEHVDDMFEQDHGYDGSDEGNEEPVLQRRPYKTHRLSKKERFDTSWIDILPKLKSAYLRGIARSPIDIQSLDTPTMPDCTCDAKYKRQKTVTCIFLCGVRQHTFQHCNNCPDEQRSLPVVLFEKHLFPTTPTNTKIAIHIEVIRRCHNMRLVGCVPINTIFELMKADYGKTLLPPTLRNTLYQALVNYSKFKLLLDNDVNSLCGIQHRTCPICSQMKSDGLMVPISMDGNFQLKRFNQSFDSSAVDPCAKIVNSLWKANDDVVTSEYNNRRRLLTENVVNSLAGTDGFCEGWKSLSQSGSRSTYVPTTGVFAAICSRHDFVLALMDMETTGEKIEYPLSVLNQVKETYGTNICIAYDVSCKLGKAIEFTEKVSDLKEAPLTIGAFHIYGHEASCQAQYHPKLISNLGLIDGEGCERFWSFMSPFVIPTRYMTEFNRHLFLNLLVNHYHEQKFEALGRTISKKYSKANKILNETKNQLRGYDVQLLQQQWSEYANSLRQTASSVLRSRQLNETDKVRYAVLAYDFINKLMHTRRTGHKRAVTLSTQLSKALKKVTTAVNNYNRTVNESEVLHANDILKKDSDWRNEHDVVNDRSNPYLAMHQSKRAEEEINEARYTITYSAGLLIRLRALTDSLQDTEDLEKQGLIVLLHAKMSQVYHSFNQHAYLLGHLVTEDIVDEVNRMIADATAASVFVESQSGIDDEMTDDDCDSSEDDNDDDEDDGNDELEIIATLLEEEVNSDTNNN</sequence>
<comment type="caution">
    <text evidence="2">The sequence shown here is derived from an EMBL/GenBank/DDBJ whole genome shotgun (WGS) entry which is preliminary data.</text>
</comment>
<feature type="region of interest" description="Disordered" evidence="1">
    <location>
        <begin position="761"/>
        <end position="792"/>
    </location>
</feature>
<protein>
    <recommendedName>
        <fullName evidence="4">CxC2-like cysteine cluster KDZ transposase-associated domain-containing protein</fullName>
    </recommendedName>
</protein>
<feature type="region of interest" description="Disordered" evidence="1">
    <location>
        <begin position="77"/>
        <end position="97"/>
    </location>
</feature>
<dbReference type="Proteomes" id="UP000646827">
    <property type="component" value="Unassembled WGS sequence"/>
</dbReference>
<dbReference type="AlphaFoldDB" id="A0A8H7RP28"/>
<proteinExistence type="predicted"/>
<feature type="region of interest" description="Disordered" evidence="1">
    <location>
        <begin position="1"/>
        <end position="61"/>
    </location>
</feature>
<dbReference type="PANTHER" id="PTHR33096:SF1">
    <property type="entry name" value="CXC1-LIKE CYSTEINE CLUSTER ASSOCIATED WITH KDZ TRANSPOSASES DOMAIN-CONTAINING PROTEIN"/>
    <property type="match status" value="1"/>
</dbReference>
<keyword evidence="3" id="KW-1185">Reference proteome</keyword>
<gene>
    <name evidence="2" type="ORF">INT45_001355</name>
</gene>
<name>A0A8H7RP28_9FUNG</name>
<accession>A0A8H7RP28</accession>
<dbReference type="Pfam" id="PF18758">
    <property type="entry name" value="KDZ"/>
    <property type="match status" value="1"/>
</dbReference>
<dbReference type="InterPro" id="IPR040521">
    <property type="entry name" value="KDZ"/>
</dbReference>
<feature type="compositionally biased region" description="Acidic residues" evidence="1">
    <location>
        <begin position="766"/>
        <end position="792"/>
    </location>
</feature>
<dbReference type="EMBL" id="JAEPRB010000546">
    <property type="protein sequence ID" value="KAG2215114.1"/>
    <property type="molecule type" value="Genomic_DNA"/>
</dbReference>
<reference evidence="2 3" key="1">
    <citation type="submission" date="2020-12" db="EMBL/GenBank/DDBJ databases">
        <title>Metabolic potential, ecology and presence of endohyphal bacteria is reflected in genomic diversity of Mucoromycotina.</title>
        <authorList>
            <person name="Muszewska A."/>
            <person name="Okrasinska A."/>
            <person name="Steczkiewicz K."/>
            <person name="Drgas O."/>
            <person name="Orlowska M."/>
            <person name="Perlinska-Lenart U."/>
            <person name="Aleksandrzak-Piekarczyk T."/>
            <person name="Szatraj K."/>
            <person name="Zielenkiewicz U."/>
            <person name="Pilsyk S."/>
            <person name="Malc E."/>
            <person name="Mieczkowski P."/>
            <person name="Kruszewska J.S."/>
            <person name="Biernat P."/>
            <person name="Pawlowska J."/>
        </authorList>
    </citation>
    <scope>NUCLEOTIDE SEQUENCE [LARGE SCALE GENOMIC DNA]</scope>
    <source>
        <strain evidence="2 3">CBS 142.35</strain>
    </source>
</reference>
<dbReference type="OrthoDB" id="2505730at2759"/>
<evidence type="ECO:0008006" key="4">
    <source>
        <dbReference type="Google" id="ProtNLM"/>
    </source>
</evidence>
<feature type="compositionally biased region" description="Low complexity" evidence="1">
    <location>
        <begin position="49"/>
        <end position="58"/>
    </location>
</feature>
<evidence type="ECO:0000313" key="2">
    <source>
        <dbReference type="EMBL" id="KAG2215114.1"/>
    </source>
</evidence>
<organism evidence="2 3">
    <name type="scientific">Circinella minor</name>
    <dbReference type="NCBI Taxonomy" id="1195481"/>
    <lineage>
        <taxon>Eukaryota</taxon>
        <taxon>Fungi</taxon>
        <taxon>Fungi incertae sedis</taxon>
        <taxon>Mucoromycota</taxon>
        <taxon>Mucoromycotina</taxon>
        <taxon>Mucoromycetes</taxon>
        <taxon>Mucorales</taxon>
        <taxon>Lichtheimiaceae</taxon>
        <taxon>Circinella</taxon>
    </lineage>
</organism>
<dbReference type="PANTHER" id="PTHR33096">
    <property type="entry name" value="CXC2 DOMAIN-CONTAINING PROTEIN"/>
    <property type="match status" value="1"/>
</dbReference>
<evidence type="ECO:0000256" key="1">
    <source>
        <dbReference type="SAM" id="MobiDB-lite"/>
    </source>
</evidence>
<feature type="compositionally biased region" description="Basic and acidic residues" evidence="1">
    <location>
        <begin position="37"/>
        <end position="48"/>
    </location>
</feature>
<evidence type="ECO:0000313" key="3">
    <source>
        <dbReference type="Proteomes" id="UP000646827"/>
    </source>
</evidence>